<protein>
    <submittedName>
        <fullName evidence="1">Uncharacterized protein</fullName>
    </submittedName>
</protein>
<dbReference type="EMBL" id="LN847061">
    <property type="protein sequence ID" value="CRI43082.1"/>
    <property type="molecule type" value="Genomic_DNA"/>
</dbReference>
<sequence length="99" mass="11394">MLFRFYFYYYFFMKSFKFLLPFLSVILCCGNLLSSPRSRAISVTESIGMSAVKTLVLSEKAHEFLEGIGYGVGASSILRDWQTQQWLEIESLLAQNEVM</sequence>
<organism evidence="1">
    <name type="scientific">Chlamydia pneumoniae</name>
    <name type="common">Chlamydophila pneumoniae</name>
    <dbReference type="NCBI Taxonomy" id="83558"/>
    <lineage>
        <taxon>Bacteria</taxon>
        <taxon>Pseudomonadati</taxon>
        <taxon>Chlamydiota</taxon>
        <taxon>Chlamydiia</taxon>
        <taxon>Chlamydiales</taxon>
        <taxon>Chlamydiaceae</taxon>
        <taxon>Chlamydia/Chlamydophila group</taxon>
        <taxon>Chlamydia</taxon>
    </lineage>
</organism>
<reference evidence="1" key="1">
    <citation type="submission" date="2015-05" db="EMBL/GenBank/DDBJ databases">
        <authorList>
            <person name="Rattei Thomas"/>
        </authorList>
    </citation>
    <scope>NUCLEOTIDE SEQUENCE</scope>
    <source>
        <strain evidence="1">DC9</strain>
    </source>
</reference>
<name>A0A0F7X3I6_CHLPN</name>
<accession>A0A0F7X3I6</accession>
<dbReference type="AlphaFoldDB" id="A0A0F7X3I6"/>
<evidence type="ECO:0000313" key="1">
    <source>
        <dbReference type="EMBL" id="CRI43082.1"/>
    </source>
</evidence>
<proteinExistence type="predicted"/>
<gene>
    <name evidence="1" type="ORF">BN1224_DC9_CF_00020</name>
</gene>